<dbReference type="Gene3D" id="1.10.10.10">
    <property type="entry name" value="Winged helix-like DNA-binding domain superfamily/Winged helix DNA-binding domain"/>
    <property type="match status" value="1"/>
</dbReference>
<accession>A0A0P1GB28</accession>
<evidence type="ECO:0000256" key="3">
    <source>
        <dbReference type="ARBA" id="ARBA00023125"/>
    </source>
</evidence>
<dbReference type="STRING" id="928856.SAMN04488049_12027"/>
<dbReference type="InterPro" id="IPR058163">
    <property type="entry name" value="LysR-type_TF_proteobact-type"/>
</dbReference>
<organism evidence="6 7">
    <name type="scientific">Tritonibacter multivorans</name>
    <dbReference type="NCBI Taxonomy" id="928856"/>
    <lineage>
        <taxon>Bacteria</taxon>
        <taxon>Pseudomonadati</taxon>
        <taxon>Pseudomonadota</taxon>
        <taxon>Alphaproteobacteria</taxon>
        <taxon>Rhodobacterales</taxon>
        <taxon>Paracoccaceae</taxon>
        <taxon>Tritonibacter</taxon>
    </lineage>
</organism>
<dbReference type="InterPro" id="IPR036390">
    <property type="entry name" value="WH_DNA-bd_sf"/>
</dbReference>
<dbReference type="FunFam" id="1.10.10.10:FF:000001">
    <property type="entry name" value="LysR family transcriptional regulator"/>
    <property type="match status" value="1"/>
</dbReference>
<evidence type="ECO:0000256" key="4">
    <source>
        <dbReference type="ARBA" id="ARBA00023163"/>
    </source>
</evidence>
<dbReference type="GO" id="GO:0006351">
    <property type="term" value="P:DNA-templated transcription"/>
    <property type="evidence" value="ECO:0007669"/>
    <property type="project" value="TreeGrafter"/>
</dbReference>
<protein>
    <submittedName>
        <fullName evidence="6">D-malate degradation protein R</fullName>
    </submittedName>
</protein>
<dbReference type="AlphaFoldDB" id="A0A0P1GB28"/>
<keyword evidence="3" id="KW-0238">DNA-binding</keyword>
<keyword evidence="7" id="KW-1185">Reference proteome</keyword>
<dbReference type="CDD" id="cd08422">
    <property type="entry name" value="PBP2_CrgA_like"/>
    <property type="match status" value="1"/>
</dbReference>
<dbReference type="Pfam" id="PF00126">
    <property type="entry name" value="HTH_1"/>
    <property type="match status" value="1"/>
</dbReference>
<dbReference type="PANTHER" id="PTHR30537:SF5">
    <property type="entry name" value="HTH-TYPE TRANSCRIPTIONAL ACTIVATOR TTDR-RELATED"/>
    <property type="match status" value="1"/>
</dbReference>
<dbReference type="InterPro" id="IPR005119">
    <property type="entry name" value="LysR_subst-bd"/>
</dbReference>
<reference evidence="6 7" key="1">
    <citation type="submission" date="2015-09" db="EMBL/GenBank/DDBJ databases">
        <authorList>
            <consortium name="Swine Surveillance"/>
        </authorList>
    </citation>
    <scope>NUCLEOTIDE SEQUENCE [LARGE SCALE GENOMIC DNA]</scope>
    <source>
        <strain evidence="6 7">CECT 7557</strain>
    </source>
</reference>
<dbReference type="GO" id="GO:0043565">
    <property type="term" value="F:sequence-specific DNA binding"/>
    <property type="evidence" value="ECO:0007669"/>
    <property type="project" value="TreeGrafter"/>
</dbReference>
<dbReference type="EMBL" id="CYSD01000032">
    <property type="protein sequence ID" value="CUH78652.1"/>
    <property type="molecule type" value="Genomic_DNA"/>
</dbReference>
<sequence length="304" mass="33785">MDLMTGMKTFVAAVETGSFTAAAARMHLSPKLVSKYVGQLEDRLGVRLLHRTTRQLSITSAGQLYYARAAQLIEDLDTLEADVRADVAGLTGTLRLSAPTTFGELHLQPLLLDFAKGHPDLTFDLYLSDRPVDLAEEGFDLAIRIGALRETNMIARRLAQTQLWCVAHTDYLSQYGTPDTIEALCHHRCIRDSNSRSTTAWPFLVDGHSSRIPVDGPFMVNSAQVVRNLALAAQGIGLCPDYVVAEDVQAGRLQRLFPQAETLTLDIHAVFLENRHLPARVRAFVDFVARRLKQQESFARLQDD</sequence>
<dbReference type="Gene3D" id="3.40.190.290">
    <property type="match status" value="1"/>
</dbReference>
<keyword evidence="4" id="KW-0804">Transcription</keyword>
<evidence type="ECO:0000256" key="2">
    <source>
        <dbReference type="ARBA" id="ARBA00023015"/>
    </source>
</evidence>
<evidence type="ECO:0000313" key="6">
    <source>
        <dbReference type="EMBL" id="CUH78652.1"/>
    </source>
</evidence>
<feature type="domain" description="HTH lysR-type" evidence="5">
    <location>
        <begin position="1"/>
        <end position="59"/>
    </location>
</feature>
<dbReference type="RefSeq" id="WP_058290048.1">
    <property type="nucleotide sequence ID" value="NZ_CYSD01000032.1"/>
</dbReference>
<dbReference type="Proteomes" id="UP000052022">
    <property type="component" value="Unassembled WGS sequence"/>
</dbReference>
<dbReference type="Pfam" id="PF03466">
    <property type="entry name" value="LysR_substrate"/>
    <property type="match status" value="1"/>
</dbReference>
<dbReference type="InterPro" id="IPR000847">
    <property type="entry name" value="LysR_HTH_N"/>
</dbReference>
<dbReference type="PANTHER" id="PTHR30537">
    <property type="entry name" value="HTH-TYPE TRANSCRIPTIONAL REGULATOR"/>
    <property type="match status" value="1"/>
</dbReference>
<evidence type="ECO:0000313" key="7">
    <source>
        <dbReference type="Proteomes" id="UP000052022"/>
    </source>
</evidence>
<proteinExistence type="inferred from homology"/>
<comment type="similarity">
    <text evidence="1">Belongs to the LysR transcriptional regulatory family.</text>
</comment>
<name>A0A0P1GB28_9RHOB</name>
<gene>
    <name evidence="6" type="primary">dmlR_5</name>
    <name evidence="6" type="ORF">TRM7557_01981</name>
</gene>
<keyword evidence="2" id="KW-0805">Transcription regulation</keyword>
<evidence type="ECO:0000259" key="5">
    <source>
        <dbReference type="PROSITE" id="PS50931"/>
    </source>
</evidence>
<dbReference type="SUPFAM" id="SSF53850">
    <property type="entry name" value="Periplasmic binding protein-like II"/>
    <property type="match status" value="1"/>
</dbReference>
<dbReference type="PROSITE" id="PS50931">
    <property type="entry name" value="HTH_LYSR"/>
    <property type="match status" value="1"/>
</dbReference>
<dbReference type="SUPFAM" id="SSF46785">
    <property type="entry name" value="Winged helix' DNA-binding domain"/>
    <property type="match status" value="1"/>
</dbReference>
<dbReference type="GO" id="GO:0003700">
    <property type="term" value="F:DNA-binding transcription factor activity"/>
    <property type="evidence" value="ECO:0007669"/>
    <property type="project" value="InterPro"/>
</dbReference>
<evidence type="ECO:0000256" key="1">
    <source>
        <dbReference type="ARBA" id="ARBA00009437"/>
    </source>
</evidence>
<dbReference type="InterPro" id="IPR036388">
    <property type="entry name" value="WH-like_DNA-bd_sf"/>
</dbReference>